<evidence type="ECO:0000313" key="9">
    <source>
        <dbReference type="Proteomes" id="UP000192223"/>
    </source>
</evidence>
<keyword evidence="4 7" id="KW-0808">Transferase</keyword>
<dbReference type="SUPFAM" id="SSF82199">
    <property type="entry name" value="SET domain"/>
    <property type="match status" value="1"/>
</dbReference>
<evidence type="ECO:0000259" key="8">
    <source>
        <dbReference type="PROSITE" id="PS50280"/>
    </source>
</evidence>
<keyword evidence="9" id="KW-1185">Reference proteome</keyword>
<name>A0A1W4XMC6_AGRPL</name>
<dbReference type="Proteomes" id="UP000192223">
    <property type="component" value="Unplaced"/>
</dbReference>
<dbReference type="InterPro" id="IPR015353">
    <property type="entry name" value="Rubisco_LSMT_subst-bd"/>
</dbReference>
<dbReference type="InterPro" id="IPR036464">
    <property type="entry name" value="Rubisco_LSMT_subst-bd_sf"/>
</dbReference>
<dbReference type="RefSeq" id="XP_025830070.1">
    <property type="nucleotide sequence ID" value="XM_025974285.1"/>
</dbReference>
<dbReference type="EC" id="2.1.1.85" evidence="7"/>
<dbReference type="PANTHER" id="PTHR13271:SF47">
    <property type="entry name" value="ACTIN-HISTIDINE N-METHYLTRANSFERASE"/>
    <property type="match status" value="1"/>
</dbReference>
<dbReference type="GO" id="GO:0016279">
    <property type="term" value="F:protein-lysine N-methyltransferase activity"/>
    <property type="evidence" value="ECO:0007669"/>
    <property type="project" value="TreeGrafter"/>
</dbReference>
<dbReference type="RefSeq" id="XP_018333535.1">
    <property type="nucleotide sequence ID" value="XM_018478033.1"/>
</dbReference>
<dbReference type="GO" id="GO:0018064">
    <property type="term" value="F:protein-L-histidine N-tele-methyltransferase activity"/>
    <property type="evidence" value="ECO:0007669"/>
    <property type="project" value="UniProtKB-EC"/>
</dbReference>
<feature type="domain" description="SET" evidence="8">
    <location>
        <begin position="99"/>
        <end position="318"/>
    </location>
</feature>
<dbReference type="InterPro" id="IPR050600">
    <property type="entry name" value="SETD3_SETD6_MTase"/>
</dbReference>
<dbReference type="KEGG" id="apln:108742732"/>
<dbReference type="GO" id="GO:0005737">
    <property type="term" value="C:cytoplasm"/>
    <property type="evidence" value="ECO:0007669"/>
    <property type="project" value="UniProtKB-SubCell"/>
</dbReference>
<dbReference type="Gene3D" id="3.90.1410.10">
    <property type="entry name" value="set domain protein methyltransferase, domain 1"/>
    <property type="match status" value="1"/>
</dbReference>
<dbReference type="SUPFAM" id="SSF81822">
    <property type="entry name" value="RuBisCo LSMT C-terminal, substrate-binding domain"/>
    <property type="match status" value="1"/>
</dbReference>
<sequence length="486" mass="55995">MGRRKQKDLRNGINSASIKSSEESKLTTLVDNLLRVTTAPIQPNVNKALDLQIQIAEIVKEIQALENSRDKITSPSFRSDGATIHQFLNWLNENGAEFEGIEIANFPGYELGLQAKKDLNESSLIISVPRKIMLTTESVSGTPLGSIIQKDALLNNMSNVALTLVLLFEKFKDDSFWKPYIDVLPVNYSTVLYFTYDELKELKGSSVLETALKQIRNICRQYAYLHKMIWTSENPSCKLLKKYFTFNQYRWAASTVMTRQNTVPSEDGNYLSALIPLWDLCNHMNGSITTDYNPELRRSECFALKDFKQNDQIFIFYGARNNADLFIHNGFVYEDNIHDGYWLKLGISKNDPLRGKRIQLLEKLSINTFDFLIRKGPEPIDGDLLAFLRVFSMDNDTLENYLKVDGKVDSLKLRECKFDSNLQTKCWEFLQTRLKLLLSAYKYSSDENTQLVNGTQMSENMQLSIRMREIEKHLLRNVLTYVEQQL</sequence>
<dbReference type="PANTHER" id="PTHR13271">
    <property type="entry name" value="UNCHARACTERIZED PUTATIVE METHYLTRANSFERASE"/>
    <property type="match status" value="1"/>
</dbReference>
<evidence type="ECO:0000256" key="3">
    <source>
        <dbReference type="ARBA" id="ARBA00022603"/>
    </source>
</evidence>
<evidence type="ECO:0000313" key="11">
    <source>
        <dbReference type="RefSeq" id="XP_025830070.1"/>
    </source>
</evidence>
<comment type="similarity">
    <text evidence="7">Belongs to the class V-like SAM-binding methyltransferase superfamily. SETD3 actin-histidine methyltransferase family.</text>
</comment>
<dbReference type="STRING" id="224129.A0A1W4XMC6"/>
<dbReference type="GO" id="GO:0032259">
    <property type="term" value="P:methylation"/>
    <property type="evidence" value="ECO:0007669"/>
    <property type="project" value="UniProtKB-KW"/>
</dbReference>
<evidence type="ECO:0000256" key="7">
    <source>
        <dbReference type="PROSITE-ProRule" id="PRU00898"/>
    </source>
</evidence>
<evidence type="ECO:0000256" key="5">
    <source>
        <dbReference type="ARBA" id="ARBA00022691"/>
    </source>
</evidence>
<dbReference type="OrthoDB" id="441812at2759"/>
<organism evidence="9 10">
    <name type="scientific">Agrilus planipennis</name>
    <name type="common">Emerald ash borer</name>
    <name type="synonym">Agrilus marcopoli</name>
    <dbReference type="NCBI Taxonomy" id="224129"/>
    <lineage>
        <taxon>Eukaryota</taxon>
        <taxon>Metazoa</taxon>
        <taxon>Ecdysozoa</taxon>
        <taxon>Arthropoda</taxon>
        <taxon>Hexapoda</taxon>
        <taxon>Insecta</taxon>
        <taxon>Pterygota</taxon>
        <taxon>Neoptera</taxon>
        <taxon>Endopterygota</taxon>
        <taxon>Coleoptera</taxon>
        <taxon>Polyphaga</taxon>
        <taxon>Elateriformia</taxon>
        <taxon>Buprestoidea</taxon>
        <taxon>Buprestidae</taxon>
        <taxon>Agrilinae</taxon>
        <taxon>Agrilus</taxon>
    </lineage>
</organism>
<evidence type="ECO:0000256" key="1">
    <source>
        <dbReference type="ARBA" id="ARBA00004496"/>
    </source>
</evidence>
<keyword evidence="2" id="KW-0963">Cytoplasm</keyword>
<comment type="catalytic activity">
    <reaction evidence="7">
        <text>L-histidyl-[protein] + S-adenosyl-L-methionine = N(tele)-methyl-L-histidyl-[protein] + S-adenosyl-L-homocysteine + H(+)</text>
        <dbReference type="Rhea" id="RHEA:19369"/>
        <dbReference type="Rhea" id="RHEA-COMP:9745"/>
        <dbReference type="Rhea" id="RHEA-COMP:11600"/>
        <dbReference type="ChEBI" id="CHEBI:15378"/>
        <dbReference type="ChEBI" id="CHEBI:16367"/>
        <dbReference type="ChEBI" id="CHEBI:29979"/>
        <dbReference type="ChEBI" id="CHEBI:57856"/>
        <dbReference type="ChEBI" id="CHEBI:59789"/>
        <dbReference type="EC" id="2.1.1.85"/>
    </reaction>
</comment>
<dbReference type="AlphaFoldDB" id="A0A1W4XMC6"/>
<dbReference type="InterPro" id="IPR025785">
    <property type="entry name" value="SETD3"/>
</dbReference>
<dbReference type="GeneID" id="108742732"/>
<dbReference type="Pfam" id="PF09273">
    <property type="entry name" value="Rubis-subs-bind"/>
    <property type="match status" value="1"/>
</dbReference>
<evidence type="ECO:0000313" key="10">
    <source>
        <dbReference type="RefSeq" id="XP_018333535.1"/>
    </source>
</evidence>
<protein>
    <recommendedName>
        <fullName evidence="7">protein-histidine N-methyltransferase</fullName>
        <ecNumber evidence="7">2.1.1.85</ecNumber>
    </recommendedName>
</protein>
<dbReference type="Gene3D" id="3.90.1420.10">
    <property type="entry name" value="Rubisco LSMT, substrate-binding domain"/>
    <property type="match status" value="1"/>
</dbReference>
<dbReference type="PROSITE" id="PS50280">
    <property type="entry name" value="SET"/>
    <property type="match status" value="1"/>
</dbReference>
<dbReference type="PROSITE" id="PS51565">
    <property type="entry name" value="SAM_MT85_SETD3"/>
    <property type="match status" value="1"/>
</dbReference>
<dbReference type="CDD" id="cd19176">
    <property type="entry name" value="SET_SETD3"/>
    <property type="match status" value="1"/>
</dbReference>
<dbReference type="CTD" id="84193"/>
<comment type="subcellular location">
    <subcellularLocation>
        <location evidence="1">Cytoplasm</location>
    </subcellularLocation>
</comment>
<accession>A0A1W4XMC6</accession>
<keyword evidence="5 7" id="KW-0949">S-adenosyl-L-methionine</keyword>
<dbReference type="InterPro" id="IPR046341">
    <property type="entry name" value="SET_dom_sf"/>
</dbReference>
<evidence type="ECO:0000256" key="2">
    <source>
        <dbReference type="ARBA" id="ARBA00022490"/>
    </source>
</evidence>
<keyword evidence="3 7" id="KW-0489">Methyltransferase</keyword>
<evidence type="ECO:0000256" key="4">
    <source>
        <dbReference type="ARBA" id="ARBA00022679"/>
    </source>
</evidence>
<proteinExistence type="inferred from homology"/>
<dbReference type="GO" id="GO:0003779">
    <property type="term" value="F:actin binding"/>
    <property type="evidence" value="ECO:0007669"/>
    <property type="project" value="UniProtKB-KW"/>
</dbReference>
<keyword evidence="6" id="KW-0009">Actin-binding</keyword>
<reference evidence="10 11" key="1">
    <citation type="submission" date="2025-04" db="UniProtKB">
        <authorList>
            <consortium name="RefSeq"/>
        </authorList>
    </citation>
    <scope>IDENTIFICATION</scope>
    <source>
        <tissue evidence="10 11">Entire body</tissue>
    </source>
</reference>
<gene>
    <name evidence="10 11" type="primary">LOC108742732</name>
</gene>
<evidence type="ECO:0000256" key="6">
    <source>
        <dbReference type="ARBA" id="ARBA00023203"/>
    </source>
</evidence>
<dbReference type="InterPro" id="IPR001214">
    <property type="entry name" value="SET_dom"/>
</dbReference>
<dbReference type="InterPro" id="IPR044428">
    <property type="entry name" value="SETD3_SET"/>
</dbReference>